<proteinExistence type="predicted"/>
<evidence type="ECO:0000256" key="5">
    <source>
        <dbReference type="SAM" id="Phobius"/>
    </source>
</evidence>
<dbReference type="AlphaFoldDB" id="A7B6A4"/>
<reference evidence="6 7" key="2">
    <citation type="submission" date="2007-06" db="EMBL/GenBank/DDBJ databases">
        <title>Draft genome sequence of Ruminococcus gnavus (ATCC 29149).</title>
        <authorList>
            <person name="Sudarsanam P."/>
            <person name="Ley R."/>
            <person name="Guruge J."/>
            <person name="Turnbaugh P.J."/>
            <person name="Mahowald M."/>
            <person name="Liep D."/>
            <person name="Gordon J."/>
        </authorList>
    </citation>
    <scope>NUCLEOTIDE SEQUENCE [LARGE SCALE GENOMIC DNA]</scope>
    <source>
        <strain evidence="6 7">ATCC 29149</strain>
    </source>
</reference>
<accession>A7B6A4</accession>
<comment type="caution">
    <text evidence="6">The sequence shown here is derived from an EMBL/GenBank/DDBJ whole genome shotgun (WGS) entry which is preliminary data.</text>
</comment>
<evidence type="ECO:0000313" key="6">
    <source>
        <dbReference type="EMBL" id="EDN76656.1"/>
    </source>
</evidence>
<gene>
    <name evidence="6" type="ORF">RUMGNA_03117</name>
</gene>
<organism evidence="6 7">
    <name type="scientific">Mediterraneibacter gnavus (strain ATCC 29149 / DSM 114966 / JCM 6515 / VPI C7-9)</name>
    <name type="common">Ruminococcus gnavus</name>
    <dbReference type="NCBI Taxonomy" id="411470"/>
    <lineage>
        <taxon>Bacteria</taxon>
        <taxon>Bacillati</taxon>
        <taxon>Bacillota</taxon>
        <taxon>Clostridia</taxon>
        <taxon>Lachnospirales</taxon>
        <taxon>Lachnospiraceae</taxon>
        <taxon>Mediterraneibacter</taxon>
    </lineage>
</organism>
<dbReference type="PaxDb" id="411470-RUMGNA_03117"/>
<protein>
    <recommendedName>
        <fullName evidence="8">Holin</fullName>
    </recommendedName>
</protein>
<dbReference type="EMBL" id="AAYG02000027">
    <property type="protein sequence ID" value="EDN76656.1"/>
    <property type="molecule type" value="Genomic_DNA"/>
</dbReference>
<dbReference type="Pfam" id="PF05105">
    <property type="entry name" value="Phage_holin_4_1"/>
    <property type="match status" value="1"/>
</dbReference>
<evidence type="ECO:0000256" key="1">
    <source>
        <dbReference type="ARBA" id="ARBA00004141"/>
    </source>
</evidence>
<dbReference type="GO" id="GO:0016020">
    <property type="term" value="C:membrane"/>
    <property type="evidence" value="ECO:0007669"/>
    <property type="project" value="UniProtKB-SubCell"/>
</dbReference>
<dbReference type="eggNOG" id="COG4824">
    <property type="taxonomic scope" value="Bacteria"/>
</dbReference>
<evidence type="ECO:0000256" key="4">
    <source>
        <dbReference type="ARBA" id="ARBA00023136"/>
    </source>
</evidence>
<evidence type="ECO:0000313" key="7">
    <source>
        <dbReference type="Proteomes" id="UP000004410"/>
    </source>
</evidence>
<sequence length="150" mass="16498">MVKDMKQMVTSLFGMFGSAVALLFGGWDVALQTLVLFMGIDWITGGILLPVIFKKSPKSENGRLESRAGWKGLCRKGMTLLFVLIAVRLDLLMGTNYLRDAVCIAFIANEALSILENAGLMGMPIPEVLRQAIDILNGKAEKYTESRGER</sequence>
<keyword evidence="2 5" id="KW-0812">Transmembrane</keyword>
<feature type="transmembrane region" description="Helical" evidence="5">
    <location>
        <begin position="9"/>
        <end position="27"/>
    </location>
</feature>
<evidence type="ECO:0000256" key="2">
    <source>
        <dbReference type="ARBA" id="ARBA00022692"/>
    </source>
</evidence>
<reference evidence="6 7" key="1">
    <citation type="submission" date="2007-04" db="EMBL/GenBank/DDBJ databases">
        <authorList>
            <person name="Fulton L."/>
            <person name="Clifton S."/>
            <person name="Fulton B."/>
            <person name="Xu J."/>
            <person name="Minx P."/>
            <person name="Pepin K.H."/>
            <person name="Johnson M."/>
            <person name="Thiruvilangam P."/>
            <person name="Bhonagiri V."/>
            <person name="Nash W.E."/>
            <person name="Mardis E.R."/>
            <person name="Wilson R.K."/>
        </authorList>
    </citation>
    <scope>NUCLEOTIDE SEQUENCE [LARGE SCALE GENOMIC DNA]</scope>
    <source>
        <strain evidence="6 7">ATCC 29149</strain>
    </source>
</reference>
<name>A7B6A4_MEDG7</name>
<evidence type="ECO:0008006" key="8">
    <source>
        <dbReference type="Google" id="ProtNLM"/>
    </source>
</evidence>
<dbReference type="InterPro" id="IPR006480">
    <property type="entry name" value="Phage_holin_4_1"/>
</dbReference>
<dbReference type="NCBIfam" id="TIGR01593">
    <property type="entry name" value="holin_tox_secr"/>
    <property type="match status" value="1"/>
</dbReference>
<keyword evidence="4 5" id="KW-0472">Membrane</keyword>
<dbReference type="Proteomes" id="UP000004410">
    <property type="component" value="Unassembled WGS sequence"/>
</dbReference>
<evidence type="ECO:0000256" key="3">
    <source>
        <dbReference type="ARBA" id="ARBA00022989"/>
    </source>
</evidence>
<feature type="transmembrane region" description="Helical" evidence="5">
    <location>
        <begin position="33"/>
        <end position="53"/>
    </location>
</feature>
<comment type="subcellular location">
    <subcellularLocation>
        <location evidence="1">Membrane</location>
        <topology evidence="1">Multi-pass membrane protein</topology>
    </subcellularLocation>
</comment>
<keyword evidence="3 5" id="KW-1133">Transmembrane helix</keyword>